<protein>
    <submittedName>
        <fullName evidence="2">MICOS complex subunit mic27</fullName>
    </submittedName>
</protein>
<evidence type="ECO:0000313" key="3">
    <source>
        <dbReference type="Proteomes" id="UP000301737"/>
    </source>
</evidence>
<sequence>MNRFFYSSPEKIETKHPKEVSNNQEPRFRGELLSTGNQVIQSPPLTERIHQWRNLLIHQCDNIISELSTLKIATRNEIDSGKEYVIQNVFNDSRENDKLIIPSTIFSLGAFFCGRILTNKSNWGYRSITNRNPSFLGRVLTSLPARIILPLAMAGTIFDQLTPETARNIWHTFERDFLSEPFIQKSHLIWNRLYTQGIKQGSAKIGETIHNGLQNSMKSLRESITEINGDRKQ</sequence>
<organism evidence="2 3">
    <name type="scientific">Zygosaccharomyces mellis</name>
    <dbReference type="NCBI Taxonomy" id="42258"/>
    <lineage>
        <taxon>Eukaryota</taxon>
        <taxon>Fungi</taxon>
        <taxon>Dikarya</taxon>
        <taxon>Ascomycota</taxon>
        <taxon>Saccharomycotina</taxon>
        <taxon>Saccharomycetes</taxon>
        <taxon>Saccharomycetales</taxon>
        <taxon>Saccharomycetaceae</taxon>
        <taxon>Zygosaccharomyces</taxon>
    </lineage>
</organism>
<evidence type="ECO:0000313" key="2">
    <source>
        <dbReference type="EMBL" id="GCF01431.1"/>
    </source>
</evidence>
<dbReference type="OrthoDB" id="4039294at2759"/>
<accession>A0A4C2EB72</accession>
<keyword evidence="3" id="KW-1185">Reference proteome</keyword>
<name>A0A4C2EB72_9SACH</name>
<dbReference type="AlphaFoldDB" id="A0A4C2EB72"/>
<gene>
    <name evidence="2" type="primary">MIC27</name>
    <name evidence="2" type="ORF">ZYGM_001713</name>
</gene>
<feature type="compositionally biased region" description="Basic and acidic residues" evidence="1">
    <location>
        <begin position="10"/>
        <end position="19"/>
    </location>
</feature>
<comment type="caution">
    <text evidence="2">The sequence shown here is derived from an EMBL/GenBank/DDBJ whole genome shotgun (WGS) entry which is preliminary data.</text>
</comment>
<proteinExistence type="predicted"/>
<evidence type="ECO:0000256" key="1">
    <source>
        <dbReference type="SAM" id="MobiDB-lite"/>
    </source>
</evidence>
<dbReference type="Proteomes" id="UP000301737">
    <property type="component" value="Unassembled WGS sequence"/>
</dbReference>
<feature type="region of interest" description="Disordered" evidence="1">
    <location>
        <begin position="1"/>
        <end position="23"/>
    </location>
</feature>
<reference evidence="2 3" key="1">
    <citation type="submission" date="2019-01" db="EMBL/GenBank/DDBJ databases">
        <title>Draft Genome Sequencing of Zygosaccharomyces mellis Ca-7.</title>
        <authorList>
            <person name="Shiwa Y."/>
            <person name="Kanesaki Y."/>
            <person name="Ishige T."/>
            <person name="Mura K."/>
            <person name="Hori T."/>
            <person name="Tamura T."/>
        </authorList>
    </citation>
    <scope>NUCLEOTIDE SEQUENCE [LARGE SCALE GENOMIC DNA]</scope>
    <source>
        <strain evidence="2 3">Ca-7</strain>
    </source>
</reference>
<dbReference type="EMBL" id="BIMX01000032">
    <property type="protein sequence ID" value="GCF01431.1"/>
    <property type="molecule type" value="Genomic_DNA"/>
</dbReference>